<reference evidence="10 11" key="1">
    <citation type="submission" date="2007-01" db="EMBL/GenBank/DDBJ databases">
        <title>Complete sequence of Psychromonas ingrahamii 37.</title>
        <authorList>
            <consortium name="US DOE Joint Genome Institute"/>
            <person name="Copeland A."/>
            <person name="Lucas S."/>
            <person name="Lapidus A."/>
            <person name="Barry K."/>
            <person name="Detter J.C."/>
            <person name="Glavina del Rio T."/>
            <person name="Hammon N."/>
            <person name="Israni S."/>
            <person name="Dalin E."/>
            <person name="Tice H."/>
            <person name="Pitluck S."/>
            <person name="Thompson L.S."/>
            <person name="Brettin T."/>
            <person name="Bruce D."/>
            <person name="Han C."/>
            <person name="Tapia R."/>
            <person name="Schmutz J."/>
            <person name="Larimer F."/>
            <person name="Land M."/>
            <person name="Hauser L."/>
            <person name="Kyrpides N."/>
            <person name="Ivanova N."/>
            <person name="Staley J."/>
            <person name="Richardson P."/>
        </authorList>
    </citation>
    <scope>NUCLEOTIDE SEQUENCE [LARGE SCALE GENOMIC DNA]</scope>
    <source>
        <strain evidence="10 11">37</strain>
    </source>
</reference>
<evidence type="ECO:0000256" key="6">
    <source>
        <dbReference type="ARBA" id="ARBA00022839"/>
    </source>
</evidence>
<dbReference type="STRING" id="357804.Ping_1302"/>
<keyword evidence="11" id="KW-1185">Reference proteome</keyword>
<proteinExistence type="inferred from homology"/>
<dbReference type="Gene3D" id="3.60.21.10">
    <property type="match status" value="1"/>
</dbReference>
<gene>
    <name evidence="7" type="primary">sbcD</name>
    <name evidence="10" type="ordered locus">Ping_1302</name>
</gene>
<evidence type="ECO:0000256" key="5">
    <source>
        <dbReference type="ARBA" id="ARBA00022801"/>
    </source>
</evidence>
<dbReference type="EMBL" id="CP000510">
    <property type="protein sequence ID" value="ABM03129.1"/>
    <property type="molecule type" value="Genomic_DNA"/>
</dbReference>
<evidence type="ECO:0000256" key="4">
    <source>
        <dbReference type="ARBA" id="ARBA00022722"/>
    </source>
</evidence>
<dbReference type="CDD" id="cd00840">
    <property type="entry name" value="MPP_Mre11_N"/>
    <property type="match status" value="1"/>
</dbReference>
<sequence length="408" mass="45966">MDKLMKILHTSDWHLGQYFMMKTRESEHLHFLNWLIEVVNKQQIDALIVAGDIFDSASPPSYARKLYSDFIVRLQKSSCRQLIIMAGNHDSIAVLNENKDLLKALDVSVLAGLSDDLNEHIIELKDDRQNTQALVCALPFLRAADVMRSVQGSSAADKQISLQQGIADTYQSIFELANAQCHEKALPIIATGHLTAVGCSVSDSVREIYIGTLTAFPAVLFPAFNYIALGHLHRAQKVQKTDHIRYCGSPIALSFDETRQQKNINIIEFDTNNALTVNETVIPVFQRMQVISGDLESVIEQLQELKKELAGESAWIEVKLKQAFYLSDVHALLNEQVQESQIEILKISSPTINEKNQYQAADKSTLDNLTPADLFQHRLQIEDSYSDQQREQLTKLFAEVCSEVEHKS</sequence>
<keyword evidence="6 7" id="KW-0269">Exonuclease</keyword>
<dbReference type="InterPro" id="IPR026843">
    <property type="entry name" value="SbcD_C"/>
</dbReference>
<dbReference type="NCBIfam" id="TIGR00619">
    <property type="entry name" value="sbcd"/>
    <property type="match status" value="1"/>
</dbReference>
<comment type="subunit">
    <text evidence="2 7">Heterodimer of SbcC and SbcD.</text>
</comment>
<dbReference type="PANTHER" id="PTHR30337">
    <property type="entry name" value="COMPONENT OF ATP-DEPENDENT DSDNA EXONUCLEASE"/>
    <property type="match status" value="1"/>
</dbReference>
<dbReference type="Pfam" id="PF00149">
    <property type="entry name" value="Metallophos"/>
    <property type="match status" value="1"/>
</dbReference>
<protein>
    <recommendedName>
        <fullName evidence="3 7">Nuclease SbcCD subunit D</fullName>
    </recommendedName>
</protein>
<dbReference type="InterPro" id="IPR004843">
    <property type="entry name" value="Calcineurin-like_PHP"/>
</dbReference>
<keyword evidence="5 7" id="KW-0378">Hydrolase</keyword>
<comment type="similarity">
    <text evidence="1 7">Belongs to the SbcD family.</text>
</comment>
<keyword evidence="7" id="KW-0235">DNA replication</keyword>
<accession>A1SUG4</accession>
<dbReference type="HOGENOM" id="CLU_038045_2_0_6"/>
<dbReference type="eggNOG" id="COG0420">
    <property type="taxonomic scope" value="Bacteria"/>
</dbReference>
<dbReference type="AlphaFoldDB" id="A1SUG4"/>
<name>A1SUG4_PSYIN</name>
<feature type="domain" description="Calcineurin-like phosphoesterase" evidence="8">
    <location>
        <begin position="5"/>
        <end position="234"/>
    </location>
</feature>
<dbReference type="GO" id="GO:0004519">
    <property type="term" value="F:endonuclease activity"/>
    <property type="evidence" value="ECO:0007669"/>
    <property type="project" value="UniProtKB-KW"/>
</dbReference>
<evidence type="ECO:0000259" key="8">
    <source>
        <dbReference type="Pfam" id="PF00149"/>
    </source>
</evidence>
<dbReference type="Pfam" id="PF12320">
    <property type="entry name" value="SbcD_C"/>
    <property type="match status" value="1"/>
</dbReference>
<evidence type="ECO:0000259" key="9">
    <source>
        <dbReference type="Pfam" id="PF12320"/>
    </source>
</evidence>
<evidence type="ECO:0000256" key="2">
    <source>
        <dbReference type="ARBA" id="ARBA00011322"/>
    </source>
</evidence>
<dbReference type="InterPro" id="IPR004593">
    <property type="entry name" value="SbcD"/>
</dbReference>
<dbReference type="InterPro" id="IPR050535">
    <property type="entry name" value="DNA_Repair-Maintenance_Comp"/>
</dbReference>
<dbReference type="GO" id="GO:0006260">
    <property type="term" value="P:DNA replication"/>
    <property type="evidence" value="ECO:0007669"/>
    <property type="project" value="UniProtKB-KW"/>
</dbReference>
<keyword evidence="7" id="KW-0233">DNA recombination</keyword>
<evidence type="ECO:0000313" key="10">
    <source>
        <dbReference type="EMBL" id="ABM03129.1"/>
    </source>
</evidence>
<evidence type="ECO:0000256" key="3">
    <source>
        <dbReference type="ARBA" id="ARBA00013365"/>
    </source>
</evidence>
<dbReference type="InterPro" id="IPR041796">
    <property type="entry name" value="Mre11_N"/>
</dbReference>
<dbReference type="GO" id="GO:0006310">
    <property type="term" value="P:DNA recombination"/>
    <property type="evidence" value="ECO:0007669"/>
    <property type="project" value="UniProtKB-KW"/>
</dbReference>
<keyword evidence="4 7" id="KW-0540">Nuclease</keyword>
<comment type="function">
    <text evidence="7">SbcCD cleaves DNA hairpin structures. These structures can inhibit DNA replication and are intermediates in certain DNA recombination reactions. The complex acts as a 3'-&gt;5' double strand exonuclease that can open hairpins. It also has a 5' single-strand endonuclease activity.</text>
</comment>
<dbReference type="Gene3D" id="3.30.160.720">
    <property type="match status" value="1"/>
</dbReference>
<keyword evidence="7" id="KW-0255">Endonuclease</keyword>
<feature type="domain" description="Nuclease SbcCD subunit D C-terminal" evidence="9">
    <location>
        <begin position="284"/>
        <end position="380"/>
    </location>
</feature>
<dbReference type="Proteomes" id="UP000000639">
    <property type="component" value="Chromosome"/>
</dbReference>
<dbReference type="NCBIfam" id="NF008206">
    <property type="entry name" value="PRK10966.1"/>
    <property type="match status" value="1"/>
</dbReference>
<evidence type="ECO:0000256" key="7">
    <source>
        <dbReference type="RuleBase" id="RU363069"/>
    </source>
</evidence>
<evidence type="ECO:0000313" key="11">
    <source>
        <dbReference type="Proteomes" id="UP000000639"/>
    </source>
</evidence>
<dbReference type="InterPro" id="IPR029052">
    <property type="entry name" value="Metallo-depent_PP-like"/>
</dbReference>
<dbReference type="KEGG" id="pin:Ping_1302"/>
<dbReference type="GO" id="GO:0008408">
    <property type="term" value="F:3'-5' exonuclease activity"/>
    <property type="evidence" value="ECO:0007669"/>
    <property type="project" value="InterPro"/>
</dbReference>
<dbReference type="PANTHER" id="PTHR30337:SF0">
    <property type="entry name" value="NUCLEASE SBCCD SUBUNIT D"/>
    <property type="match status" value="1"/>
</dbReference>
<dbReference type="SUPFAM" id="SSF56300">
    <property type="entry name" value="Metallo-dependent phosphatases"/>
    <property type="match status" value="1"/>
</dbReference>
<evidence type="ECO:0000256" key="1">
    <source>
        <dbReference type="ARBA" id="ARBA00010555"/>
    </source>
</evidence>
<organism evidence="10 11">
    <name type="scientific">Psychromonas ingrahamii (strain DSM 17664 / CCUG 51855 / 37)</name>
    <dbReference type="NCBI Taxonomy" id="357804"/>
    <lineage>
        <taxon>Bacteria</taxon>
        <taxon>Pseudomonadati</taxon>
        <taxon>Pseudomonadota</taxon>
        <taxon>Gammaproteobacteria</taxon>
        <taxon>Alteromonadales</taxon>
        <taxon>Psychromonadaceae</taxon>
        <taxon>Psychromonas</taxon>
    </lineage>
</organism>